<dbReference type="PANTHER" id="PTHR33602:SF1">
    <property type="entry name" value="REGULATORY PROTEIN RECX FAMILY PROTEIN"/>
    <property type="match status" value="1"/>
</dbReference>
<evidence type="ECO:0000256" key="4">
    <source>
        <dbReference type="ARBA" id="ARBA00022490"/>
    </source>
</evidence>
<evidence type="ECO:0000256" key="2">
    <source>
        <dbReference type="ARBA" id="ARBA00009695"/>
    </source>
</evidence>
<dbReference type="InterPro" id="IPR036388">
    <property type="entry name" value="WH-like_DNA-bd_sf"/>
</dbReference>
<proteinExistence type="inferred from homology"/>
<dbReference type="Pfam" id="PF02631">
    <property type="entry name" value="RecX_HTH2"/>
    <property type="match status" value="1"/>
</dbReference>
<dbReference type="InterPro" id="IPR053924">
    <property type="entry name" value="RecX_HTH_2nd"/>
</dbReference>
<reference evidence="7" key="2">
    <citation type="journal article" date="2021" name="PeerJ">
        <title>Extensive microbial diversity within the chicken gut microbiome revealed by metagenomics and culture.</title>
        <authorList>
            <person name="Gilroy R."/>
            <person name="Ravi A."/>
            <person name="Getino M."/>
            <person name="Pursley I."/>
            <person name="Horton D.L."/>
            <person name="Alikhan N.F."/>
            <person name="Baker D."/>
            <person name="Gharbi K."/>
            <person name="Hall N."/>
            <person name="Watson M."/>
            <person name="Adriaenssens E.M."/>
            <person name="Foster-Nyarko E."/>
            <person name="Jarju S."/>
            <person name="Secka A."/>
            <person name="Antonio M."/>
            <person name="Oren A."/>
            <person name="Chaudhuri R.R."/>
            <person name="La Ragione R."/>
            <person name="Hildebrand F."/>
            <person name="Pallen M.J."/>
        </authorList>
    </citation>
    <scope>NUCLEOTIDE SEQUENCE</scope>
    <source>
        <strain evidence="7">ChiW3-316</strain>
    </source>
</reference>
<feature type="domain" description="RecX second three-helical" evidence="6">
    <location>
        <begin position="81"/>
        <end position="119"/>
    </location>
</feature>
<dbReference type="AlphaFoldDB" id="A0A9D1M3R2"/>
<evidence type="ECO:0000259" key="6">
    <source>
        <dbReference type="Pfam" id="PF02631"/>
    </source>
</evidence>
<keyword evidence="4 5" id="KW-0963">Cytoplasm</keyword>
<evidence type="ECO:0000256" key="1">
    <source>
        <dbReference type="ARBA" id="ARBA00004496"/>
    </source>
</evidence>
<dbReference type="PANTHER" id="PTHR33602">
    <property type="entry name" value="REGULATORY PROTEIN RECX FAMILY PROTEIN"/>
    <property type="match status" value="1"/>
</dbReference>
<name>A0A9D1M3R2_9PROT</name>
<evidence type="ECO:0000313" key="7">
    <source>
        <dbReference type="EMBL" id="HIU53006.1"/>
    </source>
</evidence>
<accession>A0A9D1M3R2</accession>
<dbReference type="GO" id="GO:0006282">
    <property type="term" value="P:regulation of DNA repair"/>
    <property type="evidence" value="ECO:0007669"/>
    <property type="project" value="UniProtKB-UniRule"/>
</dbReference>
<evidence type="ECO:0000256" key="5">
    <source>
        <dbReference type="HAMAP-Rule" id="MF_01114"/>
    </source>
</evidence>
<sequence>MVEDEAKKIQRRPAKKVTKTRLKNIGLYYLERFESSVDNLRQVLTKRVNDYAFQNPGYDKSEALGWIEELLADFERYGYLNDSRYAELKIRDYLAAGKSARYIKGKLLQKGIGEDEAERLLAEQDYNPEELALRLAKKKKIGPFRADEETRRENRRKDLAVLVRAGFDYAVAQKVLGSDYSEEEYYGD</sequence>
<dbReference type="Proteomes" id="UP000824107">
    <property type="component" value="Unassembled WGS sequence"/>
</dbReference>
<protein>
    <recommendedName>
        <fullName evidence="3 5">Regulatory protein RecX</fullName>
    </recommendedName>
</protein>
<gene>
    <name evidence="5" type="primary">recX</name>
    <name evidence="7" type="ORF">IAD20_02875</name>
</gene>
<organism evidence="7 8">
    <name type="scientific">Candidatus Scatocola faecipullorum</name>
    <dbReference type="NCBI Taxonomy" id="2840917"/>
    <lineage>
        <taxon>Bacteria</taxon>
        <taxon>Pseudomonadati</taxon>
        <taxon>Pseudomonadota</taxon>
        <taxon>Alphaproteobacteria</taxon>
        <taxon>Rhodospirillales</taxon>
        <taxon>Rhodospirillaceae</taxon>
        <taxon>Rhodospirillaceae incertae sedis</taxon>
        <taxon>Candidatus Scatocola</taxon>
    </lineage>
</organism>
<dbReference type="GO" id="GO:0005737">
    <property type="term" value="C:cytoplasm"/>
    <property type="evidence" value="ECO:0007669"/>
    <property type="project" value="UniProtKB-SubCell"/>
</dbReference>
<comment type="function">
    <text evidence="5">Modulates RecA activity.</text>
</comment>
<dbReference type="HAMAP" id="MF_01114">
    <property type="entry name" value="RecX"/>
    <property type="match status" value="1"/>
</dbReference>
<dbReference type="EMBL" id="DVNC01000021">
    <property type="protein sequence ID" value="HIU53006.1"/>
    <property type="molecule type" value="Genomic_DNA"/>
</dbReference>
<reference evidence="7" key="1">
    <citation type="submission" date="2020-10" db="EMBL/GenBank/DDBJ databases">
        <authorList>
            <person name="Gilroy R."/>
        </authorList>
    </citation>
    <scope>NUCLEOTIDE SEQUENCE</scope>
    <source>
        <strain evidence="7">ChiW3-316</strain>
    </source>
</reference>
<evidence type="ECO:0000256" key="3">
    <source>
        <dbReference type="ARBA" id="ARBA00018111"/>
    </source>
</evidence>
<comment type="caution">
    <text evidence="7">The sequence shown here is derived from an EMBL/GenBank/DDBJ whole genome shotgun (WGS) entry which is preliminary data.</text>
</comment>
<dbReference type="InterPro" id="IPR003783">
    <property type="entry name" value="Regulatory_RecX"/>
</dbReference>
<comment type="subcellular location">
    <subcellularLocation>
        <location evidence="1 5">Cytoplasm</location>
    </subcellularLocation>
</comment>
<comment type="similarity">
    <text evidence="2 5">Belongs to the RecX family.</text>
</comment>
<evidence type="ECO:0000313" key="8">
    <source>
        <dbReference type="Proteomes" id="UP000824107"/>
    </source>
</evidence>
<dbReference type="Gene3D" id="1.10.10.10">
    <property type="entry name" value="Winged helix-like DNA-binding domain superfamily/Winged helix DNA-binding domain"/>
    <property type="match status" value="1"/>
</dbReference>